<protein>
    <recommendedName>
        <fullName evidence="3">GTP pyrophosphokinase</fullName>
        <ecNumber evidence="2">2.7.6.5</ecNumber>
    </recommendedName>
    <alternativeName>
        <fullName evidence="6">(p)ppGpp synthase</fullName>
    </alternativeName>
    <alternativeName>
        <fullName evidence="5">ATP:GTP 3'-pyrophosphotransferase</fullName>
    </alternativeName>
    <alternativeName>
        <fullName evidence="7">ppGpp synthase I</fullName>
    </alternativeName>
</protein>
<evidence type="ECO:0000259" key="12">
    <source>
        <dbReference type="PROSITE" id="PS51831"/>
    </source>
</evidence>
<sequence length="734" mass="84861">MAKDKILAPEEIFEQAEGYLNEEDIKFIKHAYQYAEKAHEGQFRKSGEPYIIHPVQVAGILVNLKLDPETIAGGFLHDVVEDTSVTIEDLRTAFNEEVAMLVDGVTKLGKIKYMSKEEQQAENHRKMFIAMAKDIRVILIKLADRLHNMRTLKHLPMEKQRRISNETLEIFAPLAHRLGISAIKWELEDTALRYLNPQQYYRIVHLMKQKREEREYYIEEVMQEVKKQLNDVNIQAEFSGRPKHLYSIYRKMMLQKKQFNEIYDLLAVRIIVSSIKDCYAVLGIIHTCWKPMPGRFKDYIAMPKANLYQSLHTTVIGPKGAPLEVQIRTKEMHEIAEFGIAAHWAYKEGKKINPAKQSNEDKLAWFREIIEWQNDTNDAEEFMESLKVDLFSDMVYVFTPKGDVIELPRGSVPIDFAYKIHTEVGNHTIGAKINGKMEPLDFPLKNGDIIEVMTSKHSYGPSQDWLKMTQTSQAKNKIRQFFKKQLRDENVLKGRELVEEEIRLAGYDPKEILTEENIQLAMDKFSFTSEEDMFAAVGYHGITAAQIVTRLTEKIREEKEKNKNIEETIEEVNASGQNMKKKPKRDSGVHVEGVDNMLIRLSKCCNPVPGDKIVGYITKGRGVSVHRADCPNVQADDAQDRLMEVNWENEESETKQYHVDLEISGYDRRGLLNDVLQVINETKTNIIAVNGRSDRNKIAVIHVTILIHNINHLRRIVERLKQIKDVYTVERTIQ</sequence>
<feature type="domain" description="HD" evidence="12">
    <location>
        <begin position="50"/>
        <end position="149"/>
    </location>
</feature>
<keyword evidence="4" id="KW-0547">Nucleotide-binding</keyword>
<dbReference type="InterPro" id="IPR033655">
    <property type="entry name" value="TGS_RelA/SpoT"/>
</dbReference>
<comment type="similarity">
    <text evidence="9">Belongs to the relA/spoT family.</text>
</comment>
<dbReference type="CDD" id="cd05399">
    <property type="entry name" value="NT_Rel-Spo_like"/>
    <property type="match status" value="1"/>
</dbReference>
<reference evidence="15" key="1">
    <citation type="journal article" date="2019" name="Int. J. Syst. Evol. Microbiol.">
        <title>The Global Catalogue of Microorganisms (GCM) 10K type strain sequencing project: providing services to taxonomists for standard genome sequencing and annotation.</title>
        <authorList>
            <consortium name="The Broad Institute Genomics Platform"/>
            <consortium name="The Broad Institute Genome Sequencing Center for Infectious Disease"/>
            <person name="Wu L."/>
            <person name="Ma J."/>
        </authorList>
    </citation>
    <scope>NUCLEOTIDE SEQUENCE [LARGE SCALE GENOMIC DNA]</scope>
    <source>
        <strain evidence="15">CCUG 37865</strain>
    </source>
</reference>
<evidence type="ECO:0000256" key="9">
    <source>
        <dbReference type="RuleBase" id="RU003847"/>
    </source>
</evidence>
<keyword evidence="10" id="KW-0175">Coiled coil</keyword>
<name>A0ABV8WX48_9BACI</name>
<proteinExistence type="inferred from homology"/>
<feature type="domain" description="ACT" evidence="11">
    <location>
        <begin position="660"/>
        <end position="734"/>
    </location>
</feature>
<feature type="domain" description="TGS" evidence="13">
    <location>
        <begin position="393"/>
        <end position="454"/>
    </location>
</feature>
<evidence type="ECO:0000256" key="5">
    <source>
        <dbReference type="ARBA" id="ARBA00029754"/>
    </source>
</evidence>
<keyword evidence="4" id="KW-0342">GTP-binding</keyword>
<dbReference type="InterPro" id="IPR004811">
    <property type="entry name" value="RelA/Spo_fam"/>
</dbReference>
<dbReference type="Pfam" id="PF13291">
    <property type="entry name" value="ACT_4"/>
    <property type="match status" value="1"/>
</dbReference>
<dbReference type="GO" id="GO:0008728">
    <property type="term" value="F:GTP diphosphokinase activity"/>
    <property type="evidence" value="ECO:0007669"/>
    <property type="project" value="UniProtKB-EC"/>
</dbReference>
<dbReference type="InterPro" id="IPR012675">
    <property type="entry name" value="Beta-grasp_dom_sf"/>
</dbReference>
<dbReference type="SMART" id="SM00471">
    <property type="entry name" value="HDc"/>
    <property type="match status" value="1"/>
</dbReference>
<dbReference type="SUPFAM" id="SSF81271">
    <property type="entry name" value="TGS-like"/>
    <property type="match status" value="1"/>
</dbReference>
<dbReference type="Pfam" id="PF04607">
    <property type="entry name" value="RelA_SpoT"/>
    <property type="match status" value="1"/>
</dbReference>
<feature type="coiled-coil region" evidence="10">
    <location>
        <begin position="548"/>
        <end position="582"/>
    </location>
</feature>
<dbReference type="CDD" id="cd01668">
    <property type="entry name" value="TGS_RSH"/>
    <property type="match status" value="1"/>
</dbReference>
<dbReference type="PANTHER" id="PTHR21262">
    <property type="entry name" value="GUANOSINE-3',5'-BIS DIPHOSPHATE 3'-PYROPHOSPHOHYDROLASE"/>
    <property type="match status" value="1"/>
</dbReference>
<gene>
    <name evidence="14" type="ORF">ACFOY7_13135</name>
</gene>
<dbReference type="Pfam" id="PF19296">
    <property type="entry name" value="RelA_AH_RIS"/>
    <property type="match status" value="1"/>
</dbReference>
<evidence type="ECO:0000256" key="10">
    <source>
        <dbReference type="SAM" id="Coils"/>
    </source>
</evidence>
<dbReference type="PROSITE" id="PS51671">
    <property type="entry name" value="ACT"/>
    <property type="match status" value="1"/>
</dbReference>
<dbReference type="NCBIfam" id="TIGR00691">
    <property type="entry name" value="spoT_relA"/>
    <property type="match status" value="1"/>
</dbReference>
<comment type="caution">
    <text evidence="14">The sequence shown here is derived from an EMBL/GenBank/DDBJ whole genome shotgun (WGS) entry which is preliminary data.</text>
</comment>
<comment type="pathway">
    <text evidence="1">Purine metabolism; ppGpp biosynthesis; ppGpp from GTP: step 1/2.</text>
</comment>
<dbReference type="Pfam" id="PF02824">
    <property type="entry name" value="TGS"/>
    <property type="match status" value="1"/>
</dbReference>
<comment type="catalytic activity">
    <reaction evidence="8">
        <text>GTP + ATP = guanosine 3'-diphosphate 5'-triphosphate + AMP</text>
        <dbReference type="Rhea" id="RHEA:22088"/>
        <dbReference type="ChEBI" id="CHEBI:30616"/>
        <dbReference type="ChEBI" id="CHEBI:37565"/>
        <dbReference type="ChEBI" id="CHEBI:142410"/>
        <dbReference type="ChEBI" id="CHEBI:456215"/>
        <dbReference type="EC" id="2.7.6.5"/>
    </reaction>
</comment>
<dbReference type="EC" id="2.7.6.5" evidence="2"/>
<dbReference type="Gene3D" id="3.30.460.10">
    <property type="entry name" value="Beta Polymerase, domain 2"/>
    <property type="match status" value="1"/>
</dbReference>
<dbReference type="Gene3D" id="1.10.3210.10">
    <property type="entry name" value="Hypothetical protein af1432"/>
    <property type="match status" value="1"/>
</dbReference>
<evidence type="ECO:0000313" key="15">
    <source>
        <dbReference type="Proteomes" id="UP001595882"/>
    </source>
</evidence>
<dbReference type="InterPro" id="IPR012676">
    <property type="entry name" value="TGS-like"/>
</dbReference>
<dbReference type="Gene3D" id="3.30.70.260">
    <property type="match status" value="1"/>
</dbReference>
<dbReference type="SUPFAM" id="SSF81301">
    <property type="entry name" value="Nucleotidyltransferase"/>
    <property type="match status" value="1"/>
</dbReference>
<evidence type="ECO:0000256" key="6">
    <source>
        <dbReference type="ARBA" id="ARBA00032407"/>
    </source>
</evidence>
<dbReference type="InterPro" id="IPR006674">
    <property type="entry name" value="HD_domain"/>
</dbReference>
<evidence type="ECO:0000256" key="1">
    <source>
        <dbReference type="ARBA" id="ARBA00004976"/>
    </source>
</evidence>
<comment type="function">
    <text evidence="9">In eubacteria ppGpp (guanosine 3'-diphosphate 5'-diphosphate) is a mediator of the stringent response that coordinates a variety of cellular activities in response to changes in nutritional abundance.</text>
</comment>
<evidence type="ECO:0000313" key="14">
    <source>
        <dbReference type="EMBL" id="MFC4404014.1"/>
    </source>
</evidence>
<dbReference type="PANTHER" id="PTHR21262:SF31">
    <property type="entry name" value="GTP PYROPHOSPHOKINASE"/>
    <property type="match status" value="1"/>
</dbReference>
<keyword evidence="15" id="KW-1185">Reference proteome</keyword>
<dbReference type="CDD" id="cd04876">
    <property type="entry name" value="ACT_RelA-SpoT"/>
    <property type="match status" value="1"/>
</dbReference>
<evidence type="ECO:0000256" key="3">
    <source>
        <dbReference type="ARBA" id="ARBA00019852"/>
    </source>
</evidence>
<dbReference type="SUPFAM" id="SSF109604">
    <property type="entry name" value="HD-domain/PDEase-like"/>
    <property type="match status" value="1"/>
</dbReference>
<accession>A0ABV8WX48</accession>
<evidence type="ECO:0000256" key="4">
    <source>
        <dbReference type="ARBA" id="ARBA00023134"/>
    </source>
</evidence>
<dbReference type="InterPro" id="IPR043519">
    <property type="entry name" value="NT_sf"/>
</dbReference>
<dbReference type="PROSITE" id="PS51831">
    <property type="entry name" value="HD"/>
    <property type="match status" value="1"/>
</dbReference>
<dbReference type="InterPro" id="IPR002912">
    <property type="entry name" value="ACT_dom"/>
</dbReference>
<dbReference type="EMBL" id="JBHSDT010000008">
    <property type="protein sequence ID" value="MFC4404014.1"/>
    <property type="molecule type" value="Genomic_DNA"/>
</dbReference>
<dbReference type="InterPro" id="IPR004095">
    <property type="entry name" value="TGS"/>
</dbReference>
<keyword evidence="14" id="KW-0808">Transferase</keyword>
<evidence type="ECO:0000256" key="2">
    <source>
        <dbReference type="ARBA" id="ARBA00013251"/>
    </source>
</evidence>
<evidence type="ECO:0000259" key="13">
    <source>
        <dbReference type="PROSITE" id="PS51880"/>
    </source>
</evidence>
<dbReference type="Proteomes" id="UP001595882">
    <property type="component" value="Unassembled WGS sequence"/>
</dbReference>
<dbReference type="SMART" id="SM00954">
    <property type="entry name" value="RelA_SpoT"/>
    <property type="match status" value="1"/>
</dbReference>
<dbReference type="RefSeq" id="WP_390252554.1">
    <property type="nucleotide sequence ID" value="NZ_JBHSDT010000008.1"/>
</dbReference>
<organism evidence="14 15">
    <name type="scientific">Gracilibacillus xinjiangensis</name>
    <dbReference type="NCBI Taxonomy" id="1193282"/>
    <lineage>
        <taxon>Bacteria</taxon>
        <taxon>Bacillati</taxon>
        <taxon>Bacillota</taxon>
        <taxon>Bacilli</taxon>
        <taxon>Bacillales</taxon>
        <taxon>Bacillaceae</taxon>
        <taxon>Gracilibacillus</taxon>
    </lineage>
</organism>
<dbReference type="SUPFAM" id="SSF55021">
    <property type="entry name" value="ACT-like"/>
    <property type="match status" value="1"/>
</dbReference>
<dbReference type="InterPro" id="IPR045600">
    <property type="entry name" value="RelA/SpoT_AH_RIS"/>
</dbReference>
<evidence type="ECO:0000256" key="7">
    <source>
        <dbReference type="ARBA" id="ARBA00033308"/>
    </source>
</evidence>
<dbReference type="Pfam" id="PF13328">
    <property type="entry name" value="HD_4"/>
    <property type="match status" value="1"/>
</dbReference>
<evidence type="ECO:0000256" key="8">
    <source>
        <dbReference type="ARBA" id="ARBA00048244"/>
    </source>
</evidence>
<dbReference type="CDD" id="cd00077">
    <property type="entry name" value="HDc"/>
    <property type="match status" value="1"/>
</dbReference>
<dbReference type="InterPro" id="IPR003607">
    <property type="entry name" value="HD/PDEase_dom"/>
</dbReference>
<evidence type="ECO:0000259" key="11">
    <source>
        <dbReference type="PROSITE" id="PS51671"/>
    </source>
</evidence>
<dbReference type="InterPro" id="IPR007685">
    <property type="entry name" value="RelA_SpoT"/>
</dbReference>
<dbReference type="Gene3D" id="3.10.20.30">
    <property type="match status" value="1"/>
</dbReference>
<dbReference type="InterPro" id="IPR045865">
    <property type="entry name" value="ACT-like_dom_sf"/>
</dbReference>
<dbReference type="PROSITE" id="PS51880">
    <property type="entry name" value="TGS"/>
    <property type="match status" value="1"/>
</dbReference>